<dbReference type="Pfam" id="PF02104">
    <property type="entry name" value="SURF1"/>
    <property type="match status" value="1"/>
</dbReference>
<keyword evidence="3 6" id="KW-0812">Transmembrane</keyword>
<accession>A0ABU2CD23</accession>
<dbReference type="PANTHER" id="PTHR23427">
    <property type="entry name" value="SURFEIT LOCUS PROTEIN"/>
    <property type="match status" value="1"/>
</dbReference>
<keyword evidence="8" id="KW-1185">Reference proteome</keyword>
<feature type="transmembrane region" description="Helical" evidence="6">
    <location>
        <begin position="215"/>
        <end position="235"/>
    </location>
</feature>
<comment type="similarity">
    <text evidence="2 6">Belongs to the SURF1 family.</text>
</comment>
<dbReference type="EMBL" id="JAVDXT010000004">
    <property type="protein sequence ID" value="MDR7379242.1"/>
    <property type="molecule type" value="Genomic_DNA"/>
</dbReference>
<gene>
    <name evidence="7" type="ORF">J2X19_003936</name>
</gene>
<dbReference type="CDD" id="cd06662">
    <property type="entry name" value="SURF1"/>
    <property type="match status" value="1"/>
</dbReference>
<reference evidence="7 8" key="1">
    <citation type="submission" date="2023-07" db="EMBL/GenBank/DDBJ databases">
        <title>Sorghum-associated microbial communities from plants grown in Nebraska, USA.</title>
        <authorList>
            <person name="Schachtman D."/>
        </authorList>
    </citation>
    <scope>NUCLEOTIDE SEQUENCE [LARGE SCALE GENOMIC DNA]</scope>
    <source>
        <strain evidence="7 8">BE313</strain>
    </source>
</reference>
<dbReference type="PANTHER" id="PTHR23427:SF2">
    <property type="entry name" value="SURFEIT LOCUS PROTEIN 1"/>
    <property type="match status" value="1"/>
</dbReference>
<evidence type="ECO:0000256" key="1">
    <source>
        <dbReference type="ARBA" id="ARBA00004370"/>
    </source>
</evidence>
<evidence type="ECO:0000313" key="7">
    <source>
        <dbReference type="EMBL" id="MDR7379242.1"/>
    </source>
</evidence>
<evidence type="ECO:0000256" key="6">
    <source>
        <dbReference type="RuleBase" id="RU363076"/>
    </source>
</evidence>
<name>A0ABU2CD23_9BURK</name>
<evidence type="ECO:0000256" key="3">
    <source>
        <dbReference type="ARBA" id="ARBA00022692"/>
    </source>
</evidence>
<dbReference type="PROSITE" id="PS50895">
    <property type="entry name" value="SURF1"/>
    <property type="match status" value="1"/>
</dbReference>
<organism evidence="7 8">
    <name type="scientific">Rhodoferax ferrireducens</name>
    <dbReference type="NCBI Taxonomy" id="192843"/>
    <lineage>
        <taxon>Bacteria</taxon>
        <taxon>Pseudomonadati</taxon>
        <taxon>Pseudomonadota</taxon>
        <taxon>Betaproteobacteria</taxon>
        <taxon>Burkholderiales</taxon>
        <taxon>Comamonadaceae</taxon>
        <taxon>Rhodoferax</taxon>
    </lineage>
</organism>
<evidence type="ECO:0000256" key="5">
    <source>
        <dbReference type="ARBA" id="ARBA00023136"/>
    </source>
</evidence>
<proteinExistence type="inferred from homology"/>
<keyword evidence="4 6" id="KW-1133">Transmembrane helix</keyword>
<keyword evidence="5 6" id="KW-0472">Membrane</keyword>
<evidence type="ECO:0000313" key="8">
    <source>
        <dbReference type="Proteomes" id="UP001180487"/>
    </source>
</evidence>
<sequence length="246" mass="27218">MSPKTRFGLLTLAALLGVALTFSLGRWQLSRAAQKEALHAAIESQHLRPPIGPADLLGTSLPDDLVHRQVRLQGRWLPERTVFLDNRQMHGQTGFFVVTPLQLADSQAVILVQRGWVARNFLDRTQLPQVDSPAGLVEVQGRMAPPPSKLYAFQAAEQGPIRQNLDLAAFAAETGLALLPLSVLQTGPAVSTSGNPLQRDWPPANTGVEKHYGYAFQWFGLSALIAILYVWFQIVRRFFLPPKRQS</sequence>
<evidence type="ECO:0000256" key="4">
    <source>
        <dbReference type="ARBA" id="ARBA00022989"/>
    </source>
</evidence>
<comment type="caution">
    <text evidence="7">The sequence shown here is derived from an EMBL/GenBank/DDBJ whole genome shotgun (WGS) entry which is preliminary data.</text>
</comment>
<comment type="caution">
    <text evidence="6">Lacks conserved residue(s) required for the propagation of feature annotation.</text>
</comment>
<dbReference type="Proteomes" id="UP001180487">
    <property type="component" value="Unassembled WGS sequence"/>
</dbReference>
<comment type="subcellular location">
    <subcellularLocation>
        <location evidence="6">Cell membrane</location>
        <topology evidence="6">Multi-pass membrane protein</topology>
    </subcellularLocation>
    <subcellularLocation>
        <location evidence="1">Membrane</location>
    </subcellularLocation>
</comment>
<protein>
    <recommendedName>
        <fullName evidence="6">SURF1-like protein</fullName>
    </recommendedName>
</protein>
<dbReference type="RefSeq" id="WP_310375736.1">
    <property type="nucleotide sequence ID" value="NZ_JAVDXT010000004.1"/>
</dbReference>
<keyword evidence="6" id="KW-1003">Cell membrane</keyword>
<dbReference type="InterPro" id="IPR045214">
    <property type="entry name" value="Surf1/Surf4"/>
</dbReference>
<evidence type="ECO:0000256" key="2">
    <source>
        <dbReference type="ARBA" id="ARBA00007165"/>
    </source>
</evidence>
<dbReference type="InterPro" id="IPR002994">
    <property type="entry name" value="Surf1/Shy1"/>
</dbReference>